<protein>
    <recommendedName>
        <fullName evidence="3">Response regulatory domain-containing protein</fullName>
    </recommendedName>
</protein>
<dbReference type="InterPro" id="IPR011006">
    <property type="entry name" value="CheY-like_superfamily"/>
</dbReference>
<reference evidence="4 5" key="1">
    <citation type="journal article" date="2016" name="Nat. Commun.">
        <title>Thousands of microbial genomes shed light on interconnected biogeochemical processes in an aquifer system.</title>
        <authorList>
            <person name="Anantharaman K."/>
            <person name="Brown C.T."/>
            <person name="Hug L.A."/>
            <person name="Sharon I."/>
            <person name="Castelle C.J."/>
            <person name="Probst A.J."/>
            <person name="Thomas B.C."/>
            <person name="Singh A."/>
            <person name="Wilkins M.J."/>
            <person name="Karaoz U."/>
            <person name="Brodie E.L."/>
            <person name="Williams K.H."/>
            <person name="Hubbard S.S."/>
            <person name="Banfield J.F."/>
        </authorList>
    </citation>
    <scope>NUCLEOTIDE SEQUENCE [LARGE SCALE GENOMIC DNA]</scope>
</reference>
<dbReference type="GO" id="GO:0003677">
    <property type="term" value="F:DNA binding"/>
    <property type="evidence" value="ECO:0007669"/>
    <property type="project" value="InterPro"/>
</dbReference>
<dbReference type="PROSITE" id="PS50110">
    <property type="entry name" value="RESPONSE_REGULATORY"/>
    <property type="match status" value="1"/>
</dbReference>
<evidence type="ECO:0000256" key="1">
    <source>
        <dbReference type="ARBA" id="ARBA00022553"/>
    </source>
</evidence>
<dbReference type="SUPFAM" id="SSF46955">
    <property type="entry name" value="Putative DNA-binding domain"/>
    <property type="match status" value="1"/>
</dbReference>
<evidence type="ECO:0000259" key="3">
    <source>
        <dbReference type="PROSITE" id="PS50110"/>
    </source>
</evidence>
<dbReference type="InterPro" id="IPR041657">
    <property type="entry name" value="HTH_17"/>
</dbReference>
<dbReference type="GO" id="GO:0000160">
    <property type="term" value="P:phosphorelay signal transduction system"/>
    <property type="evidence" value="ECO:0007669"/>
    <property type="project" value="InterPro"/>
</dbReference>
<dbReference type="Gene3D" id="3.40.50.2300">
    <property type="match status" value="1"/>
</dbReference>
<dbReference type="InterPro" id="IPR050595">
    <property type="entry name" value="Bact_response_regulator"/>
</dbReference>
<feature type="modified residue" description="4-aspartylphosphate" evidence="2">
    <location>
        <position position="118"/>
    </location>
</feature>
<evidence type="ECO:0000313" key="5">
    <source>
        <dbReference type="Proteomes" id="UP000179129"/>
    </source>
</evidence>
<dbReference type="AlphaFoldDB" id="A0A1F5YWW2"/>
<name>A0A1F5YWW2_9BACT</name>
<gene>
    <name evidence="4" type="ORF">A3F83_14020</name>
</gene>
<dbReference type="InterPro" id="IPR010093">
    <property type="entry name" value="SinI_DNA-bd"/>
</dbReference>
<dbReference type="SMART" id="SM00448">
    <property type="entry name" value="REC"/>
    <property type="match status" value="1"/>
</dbReference>
<organism evidence="4 5">
    <name type="scientific">Candidatus Glassbacteria bacterium RIFCSPLOWO2_12_FULL_58_11</name>
    <dbReference type="NCBI Taxonomy" id="1817867"/>
    <lineage>
        <taxon>Bacteria</taxon>
        <taxon>Candidatus Glassiibacteriota</taxon>
    </lineage>
</organism>
<feature type="non-terminal residue" evidence="4">
    <location>
        <position position="169"/>
    </location>
</feature>
<dbReference type="STRING" id="1817867.A3F83_14020"/>
<dbReference type="SUPFAM" id="SSF52172">
    <property type="entry name" value="CheY-like"/>
    <property type="match status" value="1"/>
</dbReference>
<dbReference type="EMBL" id="MFIX01000100">
    <property type="protein sequence ID" value="OGG04680.1"/>
    <property type="molecule type" value="Genomic_DNA"/>
</dbReference>
<dbReference type="Pfam" id="PF00072">
    <property type="entry name" value="Response_reg"/>
    <property type="match status" value="1"/>
</dbReference>
<dbReference type="PANTHER" id="PTHR44591:SF3">
    <property type="entry name" value="RESPONSE REGULATORY DOMAIN-CONTAINING PROTEIN"/>
    <property type="match status" value="1"/>
</dbReference>
<dbReference type="Proteomes" id="UP000179129">
    <property type="component" value="Unassembled WGS sequence"/>
</dbReference>
<keyword evidence="1 2" id="KW-0597">Phosphoprotein</keyword>
<feature type="domain" description="Response regulatory" evidence="3">
    <location>
        <begin position="68"/>
        <end position="169"/>
    </location>
</feature>
<dbReference type="InterPro" id="IPR001789">
    <property type="entry name" value="Sig_transdc_resp-reg_receiver"/>
</dbReference>
<proteinExistence type="predicted"/>
<dbReference type="NCBIfam" id="TIGR01764">
    <property type="entry name" value="excise"/>
    <property type="match status" value="1"/>
</dbReference>
<evidence type="ECO:0000313" key="4">
    <source>
        <dbReference type="EMBL" id="OGG04680.1"/>
    </source>
</evidence>
<evidence type="ECO:0000256" key="2">
    <source>
        <dbReference type="PROSITE-ProRule" id="PRU00169"/>
    </source>
</evidence>
<dbReference type="Gene3D" id="1.10.1660.10">
    <property type="match status" value="1"/>
</dbReference>
<dbReference type="CDD" id="cd00156">
    <property type="entry name" value="REC"/>
    <property type="match status" value="1"/>
</dbReference>
<sequence length="169" mass="18966">MKDLLTPRELAELCGVSPDTVRSWCFRKQIKFATTPGGHKRFRRLDVLEFLKERGFPLPTTDKISPVKVLVVDDEDAFRHSLVGALQKEPAFNVKEAGDGYDAGRMIGEFEPDVLVLDLVMPGIDGFRVCRDLRNRVQGEQAKIIVVTGYPDEVMFQRAREAGADECLA</sequence>
<dbReference type="InterPro" id="IPR009061">
    <property type="entry name" value="DNA-bd_dom_put_sf"/>
</dbReference>
<dbReference type="Pfam" id="PF12728">
    <property type="entry name" value="HTH_17"/>
    <property type="match status" value="1"/>
</dbReference>
<accession>A0A1F5YWW2</accession>
<comment type="caution">
    <text evidence="4">The sequence shown here is derived from an EMBL/GenBank/DDBJ whole genome shotgun (WGS) entry which is preliminary data.</text>
</comment>
<dbReference type="PANTHER" id="PTHR44591">
    <property type="entry name" value="STRESS RESPONSE REGULATOR PROTEIN 1"/>
    <property type="match status" value="1"/>
</dbReference>